<dbReference type="InParanoid" id="A0A0C3DJP2"/>
<dbReference type="Proteomes" id="UP000053989">
    <property type="component" value="Unassembled WGS sequence"/>
</dbReference>
<reference evidence="1 2" key="1">
    <citation type="submission" date="2014-04" db="EMBL/GenBank/DDBJ databases">
        <authorList>
            <consortium name="DOE Joint Genome Institute"/>
            <person name="Kuo A."/>
            <person name="Kohler A."/>
            <person name="Nagy L.G."/>
            <person name="Floudas D."/>
            <person name="Copeland A."/>
            <person name="Barry K.W."/>
            <person name="Cichocki N."/>
            <person name="Veneault-Fourrey C."/>
            <person name="LaButti K."/>
            <person name="Lindquist E.A."/>
            <person name="Lipzen A."/>
            <person name="Lundell T."/>
            <person name="Morin E."/>
            <person name="Murat C."/>
            <person name="Sun H."/>
            <person name="Tunlid A."/>
            <person name="Henrissat B."/>
            <person name="Grigoriev I.V."/>
            <person name="Hibbett D.S."/>
            <person name="Martin F."/>
            <person name="Nordberg H.P."/>
            <person name="Cantor M.N."/>
            <person name="Hua S.X."/>
        </authorList>
    </citation>
    <scope>NUCLEOTIDE SEQUENCE [LARGE SCALE GENOMIC DNA]</scope>
    <source>
        <strain evidence="1 2">Foug A</strain>
    </source>
</reference>
<reference evidence="2" key="2">
    <citation type="submission" date="2015-01" db="EMBL/GenBank/DDBJ databases">
        <title>Evolutionary Origins and Diversification of the Mycorrhizal Mutualists.</title>
        <authorList>
            <consortium name="DOE Joint Genome Institute"/>
            <consortium name="Mycorrhizal Genomics Consortium"/>
            <person name="Kohler A."/>
            <person name="Kuo A."/>
            <person name="Nagy L.G."/>
            <person name="Floudas D."/>
            <person name="Copeland A."/>
            <person name="Barry K.W."/>
            <person name="Cichocki N."/>
            <person name="Veneault-Fourrey C."/>
            <person name="LaButti K."/>
            <person name="Lindquist E.A."/>
            <person name="Lipzen A."/>
            <person name="Lundell T."/>
            <person name="Morin E."/>
            <person name="Murat C."/>
            <person name="Riley R."/>
            <person name="Ohm R."/>
            <person name="Sun H."/>
            <person name="Tunlid A."/>
            <person name="Henrissat B."/>
            <person name="Grigoriev I.V."/>
            <person name="Hibbett D.S."/>
            <person name="Martin F."/>
        </authorList>
    </citation>
    <scope>NUCLEOTIDE SEQUENCE [LARGE SCALE GENOMIC DNA]</scope>
    <source>
        <strain evidence="2">Foug A</strain>
    </source>
</reference>
<dbReference type="HOGENOM" id="CLU_1403206_0_0_1"/>
<evidence type="ECO:0000313" key="1">
    <source>
        <dbReference type="EMBL" id="KIM60925.1"/>
    </source>
</evidence>
<protein>
    <submittedName>
        <fullName evidence="1">Uncharacterized protein</fullName>
    </submittedName>
</protein>
<keyword evidence="2" id="KW-1185">Reference proteome</keyword>
<accession>A0A0C3DJP2</accession>
<dbReference type="EMBL" id="KN822057">
    <property type="protein sequence ID" value="KIM60925.1"/>
    <property type="molecule type" value="Genomic_DNA"/>
</dbReference>
<proteinExistence type="predicted"/>
<sequence>MKGNERADALAKVVTEITLDILPISPLHEKSQSRQHLITAWTTESHKRLQHPSAFLQVNRFTPTLKPCEHLYNPRPIWLTHPVPCLQVYGWRIPQQTRPLATEDRSRPCGEPLQLRDHIRLATCRTYEKQRQTPKKASEDLVNQTSSAPKTYLYRLPHFSRTCSLDLSHATGVPLRRYPTRLPTYIDDLQIFAI</sequence>
<gene>
    <name evidence="1" type="ORF">SCLCIDRAFT_924867</name>
</gene>
<dbReference type="OrthoDB" id="3229437at2759"/>
<name>A0A0C3DJP2_9AGAM</name>
<evidence type="ECO:0000313" key="2">
    <source>
        <dbReference type="Proteomes" id="UP000053989"/>
    </source>
</evidence>
<dbReference type="AlphaFoldDB" id="A0A0C3DJP2"/>
<organism evidence="1 2">
    <name type="scientific">Scleroderma citrinum Foug A</name>
    <dbReference type="NCBI Taxonomy" id="1036808"/>
    <lineage>
        <taxon>Eukaryota</taxon>
        <taxon>Fungi</taxon>
        <taxon>Dikarya</taxon>
        <taxon>Basidiomycota</taxon>
        <taxon>Agaricomycotina</taxon>
        <taxon>Agaricomycetes</taxon>
        <taxon>Agaricomycetidae</taxon>
        <taxon>Boletales</taxon>
        <taxon>Sclerodermatineae</taxon>
        <taxon>Sclerodermataceae</taxon>
        <taxon>Scleroderma</taxon>
    </lineage>
</organism>